<comment type="caution">
    <text evidence="1">The sequence shown here is derived from an EMBL/GenBank/DDBJ whole genome shotgun (WGS) entry which is preliminary data.</text>
</comment>
<evidence type="ECO:0000313" key="2">
    <source>
        <dbReference type="Proteomes" id="UP001172630"/>
    </source>
</evidence>
<dbReference type="Proteomes" id="UP001172630">
    <property type="component" value="Unassembled WGS sequence"/>
</dbReference>
<dbReference type="EMBL" id="JARFYN010000011">
    <property type="protein sequence ID" value="MDL2406237.1"/>
    <property type="molecule type" value="Genomic_DNA"/>
</dbReference>
<evidence type="ECO:0000313" key="1">
    <source>
        <dbReference type="EMBL" id="MDL2406237.1"/>
    </source>
</evidence>
<gene>
    <name evidence="1" type="ORF">PY650_11315</name>
</gene>
<name>A0ABT7KCE1_9HYPH</name>
<protein>
    <submittedName>
        <fullName evidence="1">Uncharacterized protein</fullName>
    </submittedName>
</protein>
<organism evidence="1 2">
    <name type="scientific">Rhizobium calliandrae</name>
    <dbReference type="NCBI Taxonomy" id="1312182"/>
    <lineage>
        <taxon>Bacteria</taxon>
        <taxon>Pseudomonadati</taxon>
        <taxon>Pseudomonadota</taxon>
        <taxon>Alphaproteobacteria</taxon>
        <taxon>Hyphomicrobiales</taxon>
        <taxon>Rhizobiaceae</taxon>
        <taxon>Rhizobium/Agrobacterium group</taxon>
        <taxon>Rhizobium</taxon>
    </lineage>
</organism>
<reference evidence="1" key="1">
    <citation type="submission" date="2023-06" db="EMBL/GenBank/DDBJ databases">
        <title>Phylogenetic Diversity of Rhizobium strains.</title>
        <authorList>
            <person name="Moura F.T."/>
            <person name="Helene L.C.F."/>
            <person name="Hungria M."/>
        </authorList>
    </citation>
    <scope>NUCLEOTIDE SEQUENCE</scope>
    <source>
        <strain evidence="1">CCGE524</strain>
    </source>
</reference>
<dbReference type="RefSeq" id="WP_285879308.1">
    <property type="nucleotide sequence ID" value="NZ_JARFYN010000011.1"/>
</dbReference>
<accession>A0ABT7KCE1</accession>
<keyword evidence="2" id="KW-1185">Reference proteome</keyword>
<proteinExistence type="predicted"/>
<sequence>MAPIAVVKKDSANFAVEFRGDRLQGFSPANVLVFFIAEGILKFVDFCRREIGRYQLRIMDLASKSLLSEPRRRPSGTMLASCS</sequence>